<feature type="active site" evidence="2">
    <location>
        <position position="26"/>
    </location>
</feature>
<dbReference type="Pfam" id="PF01255">
    <property type="entry name" value="Prenyltransf"/>
    <property type="match status" value="1"/>
</dbReference>
<dbReference type="InterPro" id="IPR001441">
    <property type="entry name" value="UPP_synth-like"/>
</dbReference>
<keyword evidence="2" id="KW-0460">Magnesium</keyword>
<accession>A0A1F7YBX8</accession>
<feature type="active site" description="Proton acceptor" evidence="2">
    <location>
        <position position="74"/>
    </location>
</feature>
<evidence type="ECO:0000313" key="4">
    <source>
        <dbReference type="Proteomes" id="UP000178851"/>
    </source>
</evidence>
<protein>
    <recommendedName>
        <fullName evidence="2">Isoprenyl transferase</fullName>
        <ecNumber evidence="2">2.5.1.-</ecNumber>
    </recommendedName>
</protein>
<comment type="caution">
    <text evidence="3">The sequence shown here is derived from an EMBL/GenBank/DDBJ whole genome shotgun (WGS) entry which is preliminary data.</text>
</comment>
<feature type="binding site" evidence="2">
    <location>
        <begin position="27"/>
        <end position="30"/>
    </location>
    <ligand>
        <name>substrate</name>
    </ligand>
</feature>
<dbReference type="Gene3D" id="3.40.1180.10">
    <property type="entry name" value="Decaprenyl diphosphate synthase-like"/>
    <property type="match status" value="1"/>
</dbReference>
<feature type="binding site" evidence="2">
    <location>
        <position position="211"/>
    </location>
    <ligand>
        <name>Mg(2+)</name>
        <dbReference type="ChEBI" id="CHEBI:18420"/>
    </ligand>
</feature>
<dbReference type="PANTHER" id="PTHR10291:SF0">
    <property type="entry name" value="DEHYDRODOLICHYL DIPHOSPHATE SYNTHASE 2"/>
    <property type="match status" value="1"/>
</dbReference>
<evidence type="ECO:0000256" key="1">
    <source>
        <dbReference type="ARBA" id="ARBA00022679"/>
    </source>
</evidence>
<feature type="binding site" evidence="2">
    <location>
        <begin position="71"/>
        <end position="73"/>
    </location>
    <ligand>
        <name>substrate</name>
    </ligand>
</feature>
<dbReference type="SUPFAM" id="SSF64005">
    <property type="entry name" value="Undecaprenyl diphosphate synthase"/>
    <property type="match status" value="1"/>
</dbReference>
<evidence type="ECO:0000313" key="3">
    <source>
        <dbReference type="EMBL" id="OGM24128.1"/>
    </source>
</evidence>
<dbReference type="EC" id="2.5.1.-" evidence="2"/>
<dbReference type="InterPro" id="IPR036424">
    <property type="entry name" value="UPP_synth-like_sf"/>
</dbReference>
<dbReference type="NCBIfam" id="TIGR00055">
    <property type="entry name" value="uppS"/>
    <property type="match status" value="1"/>
</dbReference>
<dbReference type="CDD" id="cd00475">
    <property type="entry name" value="Cis_IPPS"/>
    <property type="match status" value="1"/>
</dbReference>
<dbReference type="Proteomes" id="UP000178851">
    <property type="component" value="Unassembled WGS sequence"/>
</dbReference>
<feature type="binding site" evidence="2">
    <location>
        <position position="43"/>
    </location>
    <ligand>
        <name>substrate</name>
    </ligand>
</feature>
<feature type="binding site" evidence="2">
    <location>
        <position position="75"/>
    </location>
    <ligand>
        <name>substrate</name>
    </ligand>
</feature>
<sequence length="431" mass="49624">MLRKRKPLINLPLGTKIPDHVAIILDGNRRWARARGLHTLEGHRTGFNAALKVAKASRDLGVHTLTVWGFSTENWDRSKEEIDYLMTLYWKFVRKVKKDAKKEQVRLIHLGRKDRFPKDLMNFIGEVEMETKDYQEHILNVALDYGGRDEILRAVKKVVEEKISSDKIDEKLFSSYLDTKDQPYPYPDLLIRPSGEQRTSGLLPWQMAYTEIYWEKDHLPDMTTEKLKEAILDYSRRRRRFGGNDAMQHFKFNPSVVAKLELGWRHALAMGEGEKFHGLVVRYVKEHYGLSKNLAKTAGLNLATALLQGKSENWIEAKKALVGLYEIVKKTLGLAIEPDLVAGIEINLWRSNGEAEKTENGLKLEETLRTLYAETFRVSDLQVTKAAHLSALATAERDLAEKQVGEIAKSHWKRAEHYTELFYKALKDRIA</sequence>
<dbReference type="PANTHER" id="PTHR10291">
    <property type="entry name" value="DEHYDRODOLICHYL DIPHOSPHATE SYNTHASE FAMILY MEMBER"/>
    <property type="match status" value="1"/>
</dbReference>
<dbReference type="EMBL" id="MGGI01000034">
    <property type="protein sequence ID" value="OGM24128.1"/>
    <property type="molecule type" value="Genomic_DNA"/>
</dbReference>
<proteinExistence type="inferred from homology"/>
<feature type="binding site" evidence="2">
    <location>
        <position position="77"/>
    </location>
    <ligand>
        <name>substrate</name>
    </ligand>
</feature>
<keyword evidence="2" id="KW-0479">Metal-binding</keyword>
<comment type="cofactor">
    <cofactor evidence="2">
        <name>Mg(2+)</name>
        <dbReference type="ChEBI" id="CHEBI:18420"/>
    </cofactor>
    <text evidence="2">Binds 2 magnesium ions per subunit.</text>
</comment>
<dbReference type="GO" id="GO:0045547">
    <property type="term" value="F:ditrans,polycis-polyprenyl diphosphate synthase [(2E,6E)-farnesyl diphosphate specific] activity"/>
    <property type="evidence" value="ECO:0007669"/>
    <property type="project" value="TreeGrafter"/>
</dbReference>
<evidence type="ECO:0000256" key="2">
    <source>
        <dbReference type="HAMAP-Rule" id="MF_01139"/>
    </source>
</evidence>
<comment type="caution">
    <text evidence="2">Lacks conserved residue(s) required for the propagation of feature annotation.</text>
</comment>
<comment type="subunit">
    <text evidence="2">Homodimer.</text>
</comment>
<dbReference type="HAMAP" id="MF_01139">
    <property type="entry name" value="ISPT"/>
    <property type="match status" value="1"/>
</dbReference>
<reference evidence="3 4" key="1">
    <citation type="journal article" date="2016" name="Nat. Commun.">
        <title>Thousands of microbial genomes shed light on interconnected biogeochemical processes in an aquifer system.</title>
        <authorList>
            <person name="Anantharaman K."/>
            <person name="Brown C.T."/>
            <person name="Hug L.A."/>
            <person name="Sharon I."/>
            <person name="Castelle C.J."/>
            <person name="Probst A.J."/>
            <person name="Thomas B.C."/>
            <person name="Singh A."/>
            <person name="Wilkins M.J."/>
            <person name="Karaoz U."/>
            <person name="Brodie E.L."/>
            <person name="Williams K.H."/>
            <person name="Hubbard S.S."/>
            <person name="Banfield J.F."/>
        </authorList>
    </citation>
    <scope>NUCLEOTIDE SEQUENCE [LARGE SCALE GENOMIC DNA]</scope>
</reference>
<comment type="similarity">
    <text evidence="2">Belongs to the UPP synthase family.</text>
</comment>
<keyword evidence="1 2" id="KW-0808">Transferase</keyword>
<gene>
    <name evidence="3" type="ORF">A2627_03595</name>
</gene>
<feature type="binding site" evidence="2">
    <location>
        <begin position="198"/>
        <end position="200"/>
    </location>
    <ligand>
        <name>substrate</name>
    </ligand>
</feature>
<feature type="binding site" evidence="2">
    <location>
        <position position="26"/>
    </location>
    <ligand>
        <name>Mg(2+)</name>
        <dbReference type="ChEBI" id="CHEBI:18420"/>
    </ligand>
</feature>
<dbReference type="AlphaFoldDB" id="A0A1F7YBX8"/>
<feature type="binding site" evidence="2">
    <location>
        <position position="192"/>
    </location>
    <ligand>
        <name>substrate</name>
    </ligand>
</feature>
<comment type="function">
    <text evidence="2">Catalyzes the condensation of isopentenyl diphosphate (IPP) with allylic pyrophosphates generating different type of terpenoids.</text>
</comment>
<organism evidence="3 4">
    <name type="scientific">Candidatus Woesebacteria bacterium RIFCSPHIGHO2_01_FULL_39_28</name>
    <dbReference type="NCBI Taxonomy" id="1802496"/>
    <lineage>
        <taxon>Bacteria</taxon>
        <taxon>Candidatus Woeseibacteriota</taxon>
    </lineage>
</organism>
<feature type="binding site" evidence="2">
    <location>
        <position position="31"/>
    </location>
    <ligand>
        <name>substrate</name>
    </ligand>
</feature>
<dbReference type="GO" id="GO:0016094">
    <property type="term" value="P:polyprenol biosynthetic process"/>
    <property type="evidence" value="ECO:0007669"/>
    <property type="project" value="TreeGrafter"/>
</dbReference>
<name>A0A1F7YBX8_9BACT</name>
<dbReference type="GO" id="GO:0000287">
    <property type="term" value="F:magnesium ion binding"/>
    <property type="evidence" value="ECO:0007669"/>
    <property type="project" value="UniProtKB-UniRule"/>
</dbReference>